<dbReference type="EMBL" id="AFBN01000013">
    <property type="protein sequence ID" value="EGF59160.1"/>
    <property type="molecule type" value="Genomic_DNA"/>
</dbReference>
<reference evidence="4 5" key="1">
    <citation type="submission" date="2011-02" db="EMBL/GenBank/DDBJ databases">
        <authorList>
            <person name="Weinstock G."/>
            <person name="Sodergren E."/>
            <person name="Clifton S."/>
            <person name="Fulton L."/>
            <person name="Fulton B."/>
            <person name="Courtney L."/>
            <person name="Fronick C."/>
            <person name="Harrison M."/>
            <person name="Strong C."/>
            <person name="Farmer C."/>
            <person name="Delahaunty K."/>
            <person name="Markovic C."/>
            <person name="Hall O."/>
            <person name="Minx P."/>
            <person name="Tomlinson C."/>
            <person name="Mitreva M."/>
            <person name="Hou S."/>
            <person name="Chen J."/>
            <person name="Wollam A."/>
            <person name="Pepin K.H."/>
            <person name="Johnson M."/>
            <person name="Bhonagiri V."/>
            <person name="Zhang X."/>
            <person name="Suruliraj S."/>
            <person name="Warren W."/>
            <person name="Chinwalla A."/>
            <person name="Mardis E.R."/>
            <person name="Wilson R.K."/>
        </authorList>
    </citation>
    <scope>NUCLEOTIDE SEQUENCE [LARGE SCALE GENOMIC DNA]</scope>
    <source>
        <strain evidence="4 5">YIT 12057</strain>
    </source>
</reference>
<comment type="caution">
    <text evidence="4">The sequence shown here is derived from an EMBL/GenBank/DDBJ whole genome shotgun (WGS) entry which is preliminary data.</text>
</comment>
<dbReference type="AlphaFoldDB" id="F3PQB8"/>
<dbReference type="HOGENOM" id="CLU_042892_2_0_10"/>
<keyword evidence="1" id="KW-0732">Signal</keyword>
<dbReference type="RefSeq" id="WP_009124152.1">
    <property type="nucleotide sequence ID" value="NZ_GL882614.1"/>
</dbReference>
<evidence type="ECO:0000256" key="1">
    <source>
        <dbReference type="SAM" id="SignalP"/>
    </source>
</evidence>
<evidence type="ECO:0000259" key="2">
    <source>
        <dbReference type="Pfam" id="PF17142"/>
    </source>
</evidence>
<feature type="chain" id="PRO_5003300145" evidence="1">
    <location>
        <begin position="21"/>
        <end position="498"/>
    </location>
</feature>
<sequence length="498" mass="54173">MKKILFYTLLTAVAFTTVSCDEDFNEDVAAPQTWPQEEAITLPGFSAASTASVDLASGDSVAVFTYTAPSNLPEGTTVDNFRLEITPDGVEGAKATTVKASSNGKVASVDLQKIIEDNYGKRPVERTLNANLYANLMKEGQASLLTCEPIAIKATPEAPHIASKYYMVGDMFKVDDVNNGWNAATMKAFNHSDKDVYEDPIFTLMITTTADNQHWKIIPQDNIDNDDFWAVGVLGVAIDGDDSMSGSLINTGDVKAAKIAKAGMYSITLNMMDYTYAIKEVIPEYYIVGAMQNWNADASKGKTCMLYPQSKMVHSYTTQFKDDANLKLWLGSDFGNWDACYGAAVDGDNAASGTLVGIGAGAAVCPEKGAFYTFTADFSTMTYKWTKLDNQEPKIYTTISLIGAFNGWDQKTNIDLKEVTPHNWYGSAVTLAEGQLKFCANDDWADSWGGTGNDGDVNVADQNSGKTVYNGKNMFAPAGTYNVYFNDITGEYVFQVVE</sequence>
<evidence type="ECO:0000313" key="5">
    <source>
        <dbReference type="Proteomes" id="UP000003416"/>
    </source>
</evidence>
<dbReference type="InterPro" id="IPR058976">
    <property type="entry name" value="CBM_1st_SusF"/>
</dbReference>
<feature type="domain" description="SusF first starch specific CBM" evidence="3">
    <location>
        <begin position="164"/>
        <end position="280"/>
    </location>
</feature>
<evidence type="ECO:0000259" key="3">
    <source>
        <dbReference type="Pfam" id="PF26120"/>
    </source>
</evidence>
<gene>
    <name evidence="4" type="ORF">HMPREF9446_00911</name>
</gene>
<dbReference type="Pfam" id="PF17142">
    <property type="entry name" value="SusF_N"/>
    <property type="match status" value="1"/>
</dbReference>
<dbReference type="InterPro" id="IPR033408">
    <property type="entry name" value="SusF_N"/>
</dbReference>
<protein>
    <submittedName>
        <fullName evidence="4">Conserved domain protein</fullName>
    </submittedName>
</protein>
<accession>F3PQB8</accession>
<keyword evidence="5" id="KW-1185">Reference proteome</keyword>
<dbReference type="PROSITE" id="PS51257">
    <property type="entry name" value="PROKAR_LIPOPROTEIN"/>
    <property type="match status" value="1"/>
</dbReference>
<feature type="signal peptide" evidence="1">
    <location>
        <begin position="1"/>
        <end position="20"/>
    </location>
</feature>
<dbReference type="CDD" id="cd12964">
    <property type="entry name" value="CBM-Fa"/>
    <property type="match status" value="1"/>
</dbReference>
<name>F3PQB8_9BACE</name>
<dbReference type="eggNOG" id="ENOG502Z9ND">
    <property type="taxonomic scope" value="Bacteria"/>
</dbReference>
<dbReference type="STRING" id="763034.HMPREF9446_00911"/>
<evidence type="ECO:0000313" key="4">
    <source>
        <dbReference type="EMBL" id="EGF59160.1"/>
    </source>
</evidence>
<organism evidence="4 5">
    <name type="scientific">Bacteroides fluxus YIT 12057</name>
    <dbReference type="NCBI Taxonomy" id="763034"/>
    <lineage>
        <taxon>Bacteria</taxon>
        <taxon>Pseudomonadati</taxon>
        <taxon>Bacteroidota</taxon>
        <taxon>Bacteroidia</taxon>
        <taxon>Bacteroidales</taxon>
        <taxon>Bacteroidaceae</taxon>
        <taxon>Bacteroides</taxon>
    </lineage>
</organism>
<dbReference type="Pfam" id="PF26120">
    <property type="entry name" value="CBM_1st_SusF"/>
    <property type="match status" value="1"/>
</dbReference>
<dbReference type="Proteomes" id="UP000003416">
    <property type="component" value="Unassembled WGS sequence"/>
</dbReference>
<proteinExistence type="predicted"/>
<dbReference type="GeneID" id="86048656"/>
<dbReference type="Gene3D" id="2.60.40.3620">
    <property type="match status" value="3"/>
</dbReference>
<feature type="domain" description="Outer membrane protein SusF N-terminal" evidence="2">
    <location>
        <begin position="20"/>
        <end position="156"/>
    </location>
</feature>